<accession>A0ACD5YHB0</accession>
<name>A0ACD5YHB0_AVESA</name>
<reference evidence="1" key="1">
    <citation type="submission" date="2021-05" db="EMBL/GenBank/DDBJ databases">
        <authorList>
            <person name="Scholz U."/>
            <person name="Mascher M."/>
            <person name="Fiebig A."/>
        </authorList>
    </citation>
    <scope>NUCLEOTIDE SEQUENCE [LARGE SCALE GENOMIC DNA]</scope>
</reference>
<keyword evidence="2" id="KW-1185">Reference proteome</keyword>
<sequence length="421" mass="46985">MGVRSRHRHRGKIAGSAPAATHRLPDELLELVFLRLPSSFQLVRTASTCKHWRRIVANGGFLRRFRSLHPCAFVVGHYRVEEFTRLFPRPPGRNPVFFPSSATPSSGTVHARHFSLDFLRDRGGACWELADSRGGILLFLKERTDAPPSFFVYPPDLVVCDPSMRRHSAVTVPAKFHGCYCLGAFLLDGDADNTGCRIGLSNFRVLYAIFCEGLAGTLVFSSCSSVSGDGWTLVQSTASSGMPELPFLTSIHYAGNAAQSVYWMTAEDTVIVLDKDTAEFSFSSLPNDLPNVSDKATRIRVFGGEDGPVHIAVLTKHFLKVFMQAEDNSQWVMKTRISLSWAMRELFGEKPQTQITMDKLKEIVWVTERSMVLGKEKGEGIISVDLATMELKHVSKRNKYHGPAYEYQLPWTPTIRACLPL</sequence>
<reference evidence="1" key="2">
    <citation type="submission" date="2025-09" db="UniProtKB">
        <authorList>
            <consortium name="EnsemblPlants"/>
        </authorList>
    </citation>
    <scope>IDENTIFICATION</scope>
</reference>
<evidence type="ECO:0000313" key="1">
    <source>
        <dbReference type="EnsemblPlants" id="AVESA.00010b.r2.5DG0969340.1.CDS.1"/>
    </source>
</evidence>
<evidence type="ECO:0000313" key="2">
    <source>
        <dbReference type="Proteomes" id="UP001732700"/>
    </source>
</evidence>
<organism evidence="1 2">
    <name type="scientific">Avena sativa</name>
    <name type="common">Oat</name>
    <dbReference type="NCBI Taxonomy" id="4498"/>
    <lineage>
        <taxon>Eukaryota</taxon>
        <taxon>Viridiplantae</taxon>
        <taxon>Streptophyta</taxon>
        <taxon>Embryophyta</taxon>
        <taxon>Tracheophyta</taxon>
        <taxon>Spermatophyta</taxon>
        <taxon>Magnoliopsida</taxon>
        <taxon>Liliopsida</taxon>
        <taxon>Poales</taxon>
        <taxon>Poaceae</taxon>
        <taxon>BOP clade</taxon>
        <taxon>Pooideae</taxon>
        <taxon>Poodae</taxon>
        <taxon>Poeae</taxon>
        <taxon>Poeae Chloroplast Group 1 (Aveneae type)</taxon>
        <taxon>Aveninae</taxon>
        <taxon>Avena</taxon>
    </lineage>
</organism>
<protein>
    <submittedName>
        <fullName evidence="1">Uncharacterized protein</fullName>
    </submittedName>
</protein>
<proteinExistence type="predicted"/>
<dbReference type="Proteomes" id="UP001732700">
    <property type="component" value="Chromosome 5D"/>
</dbReference>
<dbReference type="EnsemblPlants" id="AVESA.00010b.r2.5DG0969340.1">
    <property type="protein sequence ID" value="AVESA.00010b.r2.5DG0969340.1.CDS.1"/>
    <property type="gene ID" value="AVESA.00010b.r2.5DG0969340"/>
</dbReference>